<accession>A0A9R1XXU9</accession>
<evidence type="ECO:0008006" key="3">
    <source>
        <dbReference type="Google" id="ProtNLM"/>
    </source>
</evidence>
<dbReference type="AlphaFoldDB" id="A0A9R1XXU9"/>
<protein>
    <recommendedName>
        <fullName evidence="3">Reverse transcriptase Ty1/copia-type domain-containing protein</fullName>
    </recommendedName>
</protein>
<dbReference type="EMBL" id="NBSK02000001">
    <property type="protein sequence ID" value="KAJ0228289.1"/>
    <property type="molecule type" value="Genomic_DNA"/>
</dbReference>
<evidence type="ECO:0000313" key="2">
    <source>
        <dbReference type="Proteomes" id="UP000235145"/>
    </source>
</evidence>
<gene>
    <name evidence="1" type="ORF">LSAT_V11C100034940</name>
</gene>
<organism evidence="1 2">
    <name type="scientific">Lactuca sativa</name>
    <name type="common">Garden lettuce</name>
    <dbReference type="NCBI Taxonomy" id="4236"/>
    <lineage>
        <taxon>Eukaryota</taxon>
        <taxon>Viridiplantae</taxon>
        <taxon>Streptophyta</taxon>
        <taxon>Embryophyta</taxon>
        <taxon>Tracheophyta</taxon>
        <taxon>Spermatophyta</taxon>
        <taxon>Magnoliopsida</taxon>
        <taxon>eudicotyledons</taxon>
        <taxon>Gunneridae</taxon>
        <taxon>Pentapetalae</taxon>
        <taxon>asterids</taxon>
        <taxon>campanulids</taxon>
        <taxon>Asterales</taxon>
        <taxon>Asteraceae</taxon>
        <taxon>Cichorioideae</taxon>
        <taxon>Cichorieae</taxon>
        <taxon>Lactucinae</taxon>
        <taxon>Lactuca</taxon>
    </lineage>
</organism>
<reference evidence="1 2" key="1">
    <citation type="journal article" date="2017" name="Nat. Commun.">
        <title>Genome assembly with in vitro proximity ligation data and whole-genome triplication in lettuce.</title>
        <authorList>
            <person name="Reyes-Chin-Wo S."/>
            <person name="Wang Z."/>
            <person name="Yang X."/>
            <person name="Kozik A."/>
            <person name="Arikit S."/>
            <person name="Song C."/>
            <person name="Xia L."/>
            <person name="Froenicke L."/>
            <person name="Lavelle D.O."/>
            <person name="Truco M.J."/>
            <person name="Xia R."/>
            <person name="Zhu S."/>
            <person name="Xu C."/>
            <person name="Xu H."/>
            <person name="Xu X."/>
            <person name="Cox K."/>
            <person name="Korf I."/>
            <person name="Meyers B.C."/>
            <person name="Michelmore R.W."/>
        </authorList>
    </citation>
    <scope>NUCLEOTIDE SEQUENCE [LARGE SCALE GENOMIC DNA]</scope>
    <source>
        <strain evidence="2">cv. Salinas</strain>
        <tissue evidence="1">Seedlings</tissue>
    </source>
</reference>
<evidence type="ECO:0000313" key="1">
    <source>
        <dbReference type="EMBL" id="KAJ0228289.1"/>
    </source>
</evidence>
<comment type="caution">
    <text evidence="1">The sequence shown here is derived from an EMBL/GenBank/DDBJ whole genome shotgun (WGS) entry which is preliminary data.</text>
</comment>
<sequence>MTIQTVLSLALSNEWQIHQLNVKNMFLHLHLQETVCMHQPMAFVIIYIQIMHHGLGTKDLLTTISLWGSNIANINFFLSQQKYATEFLERAGMTSCHPTSTPVDSKAKLSSTDRTLLPNRGIQYCQLAGDLQYLTFTWLHISYTVQKVCMHTHAPRTSLFNALKQILRYIKGILSHGLHLHKSPSRKLVAYTNTDWASCPVTRCSTFGHCVYLGDNVTTRNLHSISKTPRTHTSVLGLLAHFKLPYSKYLYPRVLLSFLYIFTSRKCPKNKVLTVLGSSQSRKHQFSSFIQFSHTLA</sequence>
<dbReference type="PANTHER" id="PTHR11439">
    <property type="entry name" value="GAG-POL-RELATED RETROTRANSPOSON"/>
    <property type="match status" value="1"/>
</dbReference>
<name>A0A9R1XXU9_LACSA</name>
<keyword evidence="2" id="KW-1185">Reference proteome</keyword>
<dbReference type="Proteomes" id="UP000235145">
    <property type="component" value="Unassembled WGS sequence"/>
</dbReference>
<dbReference type="PANTHER" id="PTHR11439:SF499">
    <property type="entry name" value="PPC DOMAIN-CONTAINING PROTEIN"/>
    <property type="match status" value="1"/>
</dbReference>
<proteinExistence type="predicted"/>